<dbReference type="EMBL" id="JACIJI010000001">
    <property type="protein sequence ID" value="MBB5718305.1"/>
    <property type="molecule type" value="Genomic_DNA"/>
</dbReference>
<dbReference type="RefSeq" id="WP_184001959.1">
    <property type="nucleotide sequence ID" value="NZ_JACIJI010000001.1"/>
</dbReference>
<organism evidence="2 3">
    <name type="scientific">Stakelama sediminis</name>
    <dbReference type="NCBI Taxonomy" id="463200"/>
    <lineage>
        <taxon>Bacteria</taxon>
        <taxon>Pseudomonadati</taxon>
        <taxon>Pseudomonadota</taxon>
        <taxon>Alphaproteobacteria</taxon>
        <taxon>Sphingomonadales</taxon>
        <taxon>Sphingomonadaceae</taxon>
        <taxon>Stakelama</taxon>
    </lineage>
</organism>
<dbReference type="AlphaFoldDB" id="A0A840YXL5"/>
<accession>A0A840YXL5</accession>
<comment type="caution">
    <text evidence="2">The sequence shown here is derived from an EMBL/GenBank/DDBJ whole genome shotgun (WGS) entry which is preliminary data.</text>
</comment>
<keyword evidence="3" id="KW-1185">Reference proteome</keyword>
<proteinExistence type="predicted"/>
<keyword evidence="1" id="KW-0732">Signal</keyword>
<sequence length="114" mass="12071">MMLLAALLLVSQAAPVAAPVSADPGDLVVMGEKLRRLRMNIAMDGPRTMKSCAVTMSSGDPAIDKQACSSASYCASEGRDHDETMADCIDNALKDFVRQQNDPDMPPTQGGATR</sequence>
<feature type="chain" id="PRO_5032522574" description="UrcA family protein" evidence="1">
    <location>
        <begin position="23"/>
        <end position="114"/>
    </location>
</feature>
<evidence type="ECO:0000313" key="3">
    <source>
        <dbReference type="Proteomes" id="UP000554342"/>
    </source>
</evidence>
<feature type="signal peptide" evidence="1">
    <location>
        <begin position="1"/>
        <end position="22"/>
    </location>
</feature>
<dbReference type="Proteomes" id="UP000554342">
    <property type="component" value="Unassembled WGS sequence"/>
</dbReference>
<name>A0A840YXL5_9SPHN</name>
<gene>
    <name evidence="2" type="ORF">FHR23_001212</name>
</gene>
<evidence type="ECO:0000313" key="2">
    <source>
        <dbReference type="EMBL" id="MBB5718305.1"/>
    </source>
</evidence>
<reference evidence="2 3" key="1">
    <citation type="submission" date="2020-08" db="EMBL/GenBank/DDBJ databases">
        <title>Genomic Encyclopedia of Type Strains, Phase IV (KMG-IV): sequencing the most valuable type-strain genomes for metagenomic binning, comparative biology and taxonomic classification.</title>
        <authorList>
            <person name="Goeker M."/>
        </authorList>
    </citation>
    <scope>NUCLEOTIDE SEQUENCE [LARGE SCALE GENOMIC DNA]</scope>
    <source>
        <strain evidence="2 3">DSM 27203</strain>
    </source>
</reference>
<protein>
    <recommendedName>
        <fullName evidence="4">UrcA family protein</fullName>
    </recommendedName>
</protein>
<evidence type="ECO:0000256" key="1">
    <source>
        <dbReference type="SAM" id="SignalP"/>
    </source>
</evidence>
<evidence type="ECO:0008006" key="4">
    <source>
        <dbReference type="Google" id="ProtNLM"/>
    </source>
</evidence>